<reference evidence="2" key="1">
    <citation type="submission" date="2022-01" db="EMBL/GenBank/DDBJ databases">
        <authorList>
            <person name="King R."/>
        </authorList>
    </citation>
    <scope>NUCLEOTIDE SEQUENCE</scope>
</reference>
<feature type="chain" id="PRO_5040450422" description="Neuropeptide" evidence="1">
    <location>
        <begin position="20"/>
        <end position="71"/>
    </location>
</feature>
<accession>A0A9P0MTM2</accession>
<dbReference type="Proteomes" id="UP001152798">
    <property type="component" value="Chromosome 5"/>
</dbReference>
<evidence type="ECO:0000313" key="2">
    <source>
        <dbReference type="EMBL" id="CAH1402911.1"/>
    </source>
</evidence>
<dbReference type="OrthoDB" id="10349114at2759"/>
<dbReference type="AlphaFoldDB" id="A0A9P0MTM2"/>
<name>A0A9P0MTM2_NEZVI</name>
<evidence type="ECO:0000256" key="1">
    <source>
        <dbReference type="SAM" id="SignalP"/>
    </source>
</evidence>
<dbReference type="EMBL" id="OV725081">
    <property type="protein sequence ID" value="CAH1402911.1"/>
    <property type="molecule type" value="Genomic_DNA"/>
</dbReference>
<protein>
    <recommendedName>
        <fullName evidence="4">Neuropeptide</fullName>
    </recommendedName>
</protein>
<feature type="signal peptide" evidence="1">
    <location>
        <begin position="1"/>
        <end position="19"/>
    </location>
</feature>
<keyword evidence="3" id="KW-1185">Reference proteome</keyword>
<proteinExistence type="predicted"/>
<gene>
    <name evidence="2" type="ORF">NEZAVI_LOCUS11618</name>
</gene>
<organism evidence="2 3">
    <name type="scientific">Nezara viridula</name>
    <name type="common">Southern green stink bug</name>
    <name type="synonym">Cimex viridulus</name>
    <dbReference type="NCBI Taxonomy" id="85310"/>
    <lineage>
        <taxon>Eukaryota</taxon>
        <taxon>Metazoa</taxon>
        <taxon>Ecdysozoa</taxon>
        <taxon>Arthropoda</taxon>
        <taxon>Hexapoda</taxon>
        <taxon>Insecta</taxon>
        <taxon>Pterygota</taxon>
        <taxon>Neoptera</taxon>
        <taxon>Paraneoptera</taxon>
        <taxon>Hemiptera</taxon>
        <taxon>Heteroptera</taxon>
        <taxon>Panheteroptera</taxon>
        <taxon>Pentatomomorpha</taxon>
        <taxon>Pentatomoidea</taxon>
        <taxon>Pentatomidae</taxon>
        <taxon>Pentatominae</taxon>
        <taxon>Nezara</taxon>
    </lineage>
</organism>
<evidence type="ECO:0000313" key="3">
    <source>
        <dbReference type="Proteomes" id="UP001152798"/>
    </source>
</evidence>
<keyword evidence="1" id="KW-0732">Signal</keyword>
<sequence>MKFAVLVFFFVALVAVASAQRSLMNVAYNCLVNTYTNYRAVTLGELANWTLRGLINTLVRLDHGLYRLQLL</sequence>
<evidence type="ECO:0008006" key="4">
    <source>
        <dbReference type="Google" id="ProtNLM"/>
    </source>
</evidence>